<gene>
    <name evidence="2" type="ORF">A3B50_01650</name>
</gene>
<keyword evidence="1" id="KW-0812">Transmembrane</keyword>
<accession>A0A1F7J5S1</accession>
<name>A0A1F7J5S1_9BACT</name>
<feature type="transmembrane region" description="Helical" evidence="1">
    <location>
        <begin position="39"/>
        <end position="57"/>
    </location>
</feature>
<keyword evidence="1" id="KW-1133">Transmembrane helix</keyword>
<evidence type="ECO:0000313" key="3">
    <source>
        <dbReference type="Proteomes" id="UP000178558"/>
    </source>
</evidence>
<dbReference type="EMBL" id="MGAQ01000010">
    <property type="protein sequence ID" value="OGK50959.1"/>
    <property type="molecule type" value="Genomic_DNA"/>
</dbReference>
<organism evidence="2 3">
    <name type="scientific">Candidatus Roizmanbacteria bacterium RIFCSPLOWO2_01_FULL_40_42</name>
    <dbReference type="NCBI Taxonomy" id="1802066"/>
    <lineage>
        <taxon>Bacteria</taxon>
        <taxon>Candidatus Roizmaniibacteriota</taxon>
    </lineage>
</organism>
<sequence>MFWKERRERLRQSDQFLTPHELDHDRYEEMRSRVGFYRAGRNVTLPLSLLFGFNAYTDFTIGNETMGKIQTGVAVALFGTFIILQTLNRRGRRNMYRLWSRIERHPDHTPPEYN</sequence>
<reference evidence="2 3" key="1">
    <citation type="journal article" date="2016" name="Nat. Commun.">
        <title>Thousands of microbial genomes shed light on interconnected biogeochemical processes in an aquifer system.</title>
        <authorList>
            <person name="Anantharaman K."/>
            <person name="Brown C.T."/>
            <person name="Hug L.A."/>
            <person name="Sharon I."/>
            <person name="Castelle C.J."/>
            <person name="Probst A.J."/>
            <person name="Thomas B.C."/>
            <person name="Singh A."/>
            <person name="Wilkins M.J."/>
            <person name="Karaoz U."/>
            <person name="Brodie E.L."/>
            <person name="Williams K.H."/>
            <person name="Hubbard S.S."/>
            <person name="Banfield J.F."/>
        </authorList>
    </citation>
    <scope>NUCLEOTIDE SEQUENCE [LARGE SCALE GENOMIC DNA]</scope>
</reference>
<feature type="transmembrane region" description="Helical" evidence="1">
    <location>
        <begin position="69"/>
        <end position="87"/>
    </location>
</feature>
<evidence type="ECO:0000256" key="1">
    <source>
        <dbReference type="SAM" id="Phobius"/>
    </source>
</evidence>
<protein>
    <submittedName>
        <fullName evidence="2">Uncharacterized protein</fullName>
    </submittedName>
</protein>
<dbReference type="AlphaFoldDB" id="A0A1F7J5S1"/>
<proteinExistence type="predicted"/>
<dbReference type="Proteomes" id="UP000178558">
    <property type="component" value="Unassembled WGS sequence"/>
</dbReference>
<comment type="caution">
    <text evidence="2">The sequence shown here is derived from an EMBL/GenBank/DDBJ whole genome shotgun (WGS) entry which is preliminary data.</text>
</comment>
<keyword evidence="1" id="KW-0472">Membrane</keyword>
<evidence type="ECO:0000313" key="2">
    <source>
        <dbReference type="EMBL" id="OGK50959.1"/>
    </source>
</evidence>